<dbReference type="InterPro" id="IPR000719">
    <property type="entry name" value="Prot_kinase_dom"/>
</dbReference>
<feature type="domain" description="Protein kinase" evidence="1">
    <location>
        <begin position="3"/>
        <end position="293"/>
    </location>
</feature>
<dbReference type="SUPFAM" id="SSF56112">
    <property type="entry name" value="Protein kinase-like (PK-like)"/>
    <property type="match status" value="1"/>
</dbReference>
<gene>
    <name evidence="2" type="primary">pkn5</name>
    <name evidence="2" type="ORF">Pla133_15610</name>
</gene>
<dbReference type="PANTHER" id="PTHR48011:SF4">
    <property type="entry name" value="MITOGEN-ACTIVATED PROTEIN KINASE KINASE KINASE 19"/>
    <property type="match status" value="1"/>
</dbReference>
<sequence>MVFQSISEIGDLVPGKRLADRFEIVKANRQGGLSVAFEVLDLASQEPREMQFFPSSLFDGEREAREFASSWEPWRRVDSPHVQALREVLPLGSSSLFLIHDLPAGVCLRDRVGKGERVEAGEVVDLGLQLLDGLGEIHGHGLVHGDVKPTTVFVQALEGGKSGWSAQLVDGGTTHGLWTAKDLGERTALIGTPYYAPVEQFGGDPPTVQSDLYNVATLLFELVSGAQPWAGKSFLEVFQAKLERKPPSIASRAPGIEVDPALEAAIAGGLYADLDSRYASAREFRDRLAACAR</sequence>
<keyword evidence="3" id="KW-1185">Reference proteome</keyword>
<keyword evidence="2" id="KW-0418">Kinase</keyword>
<organism evidence="2 3">
    <name type="scientific">Engelhardtia mirabilis</name>
    <dbReference type="NCBI Taxonomy" id="2528011"/>
    <lineage>
        <taxon>Bacteria</taxon>
        <taxon>Pseudomonadati</taxon>
        <taxon>Planctomycetota</taxon>
        <taxon>Planctomycetia</taxon>
        <taxon>Planctomycetia incertae sedis</taxon>
        <taxon>Engelhardtia</taxon>
    </lineage>
</organism>
<evidence type="ECO:0000259" key="1">
    <source>
        <dbReference type="PROSITE" id="PS50011"/>
    </source>
</evidence>
<name>A0A518BHM9_9BACT</name>
<dbReference type="AlphaFoldDB" id="A0A518BHM9"/>
<proteinExistence type="predicted"/>
<dbReference type="GO" id="GO:0005524">
    <property type="term" value="F:ATP binding"/>
    <property type="evidence" value="ECO:0007669"/>
    <property type="project" value="InterPro"/>
</dbReference>
<dbReference type="PANTHER" id="PTHR48011">
    <property type="entry name" value="CCR4-NOT TRANSCRIPTIONAL COMPLEX SUBUNIT CAF120-RELATED"/>
    <property type="match status" value="1"/>
</dbReference>
<dbReference type="InterPro" id="IPR011009">
    <property type="entry name" value="Kinase-like_dom_sf"/>
</dbReference>
<dbReference type="RefSeq" id="WP_145064322.1">
    <property type="nucleotide sequence ID" value="NZ_CP036287.1"/>
</dbReference>
<dbReference type="PROSITE" id="PS50011">
    <property type="entry name" value="PROTEIN_KINASE_DOM"/>
    <property type="match status" value="1"/>
</dbReference>
<dbReference type="GO" id="GO:0004674">
    <property type="term" value="F:protein serine/threonine kinase activity"/>
    <property type="evidence" value="ECO:0007669"/>
    <property type="project" value="UniProtKB-EC"/>
</dbReference>
<dbReference type="KEGG" id="pbap:Pla133_15610"/>
<dbReference type="SMART" id="SM00220">
    <property type="entry name" value="S_TKc"/>
    <property type="match status" value="1"/>
</dbReference>
<evidence type="ECO:0000313" key="2">
    <source>
        <dbReference type="EMBL" id="QDU66487.1"/>
    </source>
</evidence>
<protein>
    <submittedName>
        <fullName evidence="2">Serine/threonine-protein kinase pkn5</fullName>
        <ecNumber evidence="2">2.7.11.1</ecNumber>
    </submittedName>
</protein>
<dbReference type="EC" id="2.7.11.1" evidence="2"/>
<keyword evidence="2" id="KW-0808">Transferase</keyword>
<dbReference type="EMBL" id="CP036287">
    <property type="protein sequence ID" value="QDU66487.1"/>
    <property type="molecule type" value="Genomic_DNA"/>
</dbReference>
<dbReference type="Gene3D" id="1.10.510.10">
    <property type="entry name" value="Transferase(Phosphotransferase) domain 1"/>
    <property type="match status" value="1"/>
</dbReference>
<dbReference type="GO" id="GO:0007165">
    <property type="term" value="P:signal transduction"/>
    <property type="evidence" value="ECO:0007669"/>
    <property type="project" value="TreeGrafter"/>
</dbReference>
<dbReference type="Pfam" id="PF00069">
    <property type="entry name" value="Pkinase"/>
    <property type="match status" value="1"/>
</dbReference>
<dbReference type="InterPro" id="IPR052751">
    <property type="entry name" value="Plant_MAPKKK"/>
</dbReference>
<accession>A0A518BHM9</accession>
<dbReference type="Proteomes" id="UP000316921">
    <property type="component" value="Chromosome"/>
</dbReference>
<reference evidence="2 3" key="1">
    <citation type="submission" date="2019-02" db="EMBL/GenBank/DDBJ databases">
        <title>Deep-cultivation of Planctomycetes and their phenomic and genomic characterization uncovers novel biology.</title>
        <authorList>
            <person name="Wiegand S."/>
            <person name="Jogler M."/>
            <person name="Boedeker C."/>
            <person name="Pinto D."/>
            <person name="Vollmers J."/>
            <person name="Rivas-Marin E."/>
            <person name="Kohn T."/>
            <person name="Peeters S.H."/>
            <person name="Heuer A."/>
            <person name="Rast P."/>
            <person name="Oberbeckmann S."/>
            <person name="Bunk B."/>
            <person name="Jeske O."/>
            <person name="Meyerdierks A."/>
            <person name="Storesund J.E."/>
            <person name="Kallscheuer N."/>
            <person name="Luecker S."/>
            <person name="Lage O.M."/>
            <person name="Pohl T."/>
            <person name="Merkel B.J."/>
            <person name="Hornburger P."/>
            <person name="Mueller R.-W."/>
            <person name="Bruemmer F."/>
            <person name="Labrenz M."/>
            <person name="Spormann A.M."/>
            <person name="Op den Camp H."/>
            <person name="Overmann J."/>
            <person name="Amann R."/>
            <person name="Jetten M.S.M."/>
            <person name="Mascher T."/>
            <person name="Medema M.H."/>
            <person name="Devos D.P."/>
            <person name="Kaster A.-K."/>
            <person name="Ovreas L."/>
            <person name="Rohde M."/>
            <person name="Galperin M.Y."/>
            <person name="Jogler C."/>
        </authorList>
    </citation>
    <scope>NUCLEOTIDE SEQUENCE [LARGE SCALE GENOMIC DNA]</scope>
    <source>
        <strain evidence="2 3">Pla133</strain>
    </source>
</reference>
<evidence type="ECO:0000313" key="3">
    <source>
        <dbReference type="Proteomes" id="UP000316921"/>
    </source>
</evidence>